<dbReference type="AlphaFoldDB" id="I4ECX1"/>
<keyword evidence="6 11" id="KW-0862">Zinc</keyword>
<feature type="binding site" evidence="11">
    <location>
        <position position="195"/>
    </location>
    <ligand>
        <name>Zn(2+)</name>
        <dbReference type="ChEBI" id="CHEBI:29105"/>
    </ligand>
</feature>
<evidence type="ECO:0000256" key="4">
    <source>
        <dbReference type="ARBA" id="ARBA00022741"/>
    </source>
</evidence>
<dbReference type="PANTHER" id="PTHR42914">
    <property type="entry name" value="7-CYANO-7-DEAZAGUANINE SYNTHASE"/>
    <property type="match status" value="1"/>
</dbReference>
<dbReference type="PANTHER" id="PTHR42914:SF1">
    <property type="entry name" value="7-CYANO-7-DEAZAGUANINE SYNTHASE"/>
    <property type="match status" value="1"/>
</dbReference>
<dbReference type="UniPathway" id="UPA00391"/>
<evidence type="ECO:0000256" key="9">
    <source>
        <dbReference type="ARBA" id="ARBA00039149"/>
    </source>
</evidence>
<dbReference type="CDD" id="cd01995">
    <property type="entry name" value="QueC-like"/>
    <property type="match status" value="1"/>
</dbReference>
<dbReference type="OrthoDB" id="9789567at2"/>
<evidence type="ECO:0000256" key="7">
    <source>
        <dbReference type="ARBA" id="ARBA00022840"/>
    </source>
</evidence>
<dbReference type="EMBL" id="CAGS01000031">
    <property type="protein sequence ID" value="CCF82533.1"/>
    <property type="molecule type" value="Genomic_DNA"/>
</dbReference>
<keyword evidence="13" id="KW-1185">Reference proteome</keyword>
<evidence type="ECO:0000256" key="1">
    <source>
        <dbReference type="ARBA" id="ARBA00005061"/>
    </source>
</evidence>
<keyword evidence="4 11" id="KW-0547">Nucleotide-binding</keyword>
<dbReference type="InterPro" id="IPR018317">
    <property type="entry name" value="QueC"/>
</dbReference>
<evidence type="ECO:0000313" key="12">
    <source>
        <dbReference type="EMBL" id="CCF82533.1"/>
    </source>
</evidence>
<dbReference type="GO" id="GO:0005524">
    <property type="term" value="F:ATP binding"/>
    <property type="evidence" value="ECO:0007669"/>
    <property type="project" value="UniProtKB-UniRule"/>
</dbReference>
<evidence type="ECO:0000313" key="13">
    <source>
        <dbReference type="Proteomes" id="UP000004221"/>
    </source>
</evidence>
<dbReference type="Proteomes" id="UP000004221">
    <property type="component" value="Unassembled WGS sequence"/>
</dbReference>
<feature type="binding site" evidence="11">
    <location>
        <position position="206"/>
    </location>
    <ligand>
        <name>Zn(2+)</name>
        <dbReference type="ChEBI" id="CHEBI:29105"/>
    </ligand>
</feature>
<dbReference type="GO" id="GO:0008616">
    <property type="term" value="P:tRNA queuosine(34) biosynthetic process"/>
    <property type="evidence" value="ECO:0007669"/>
    <property type="project" value="UniProtKB-UniRule"/>
</dbReference>
<keyword evidence="2 11" id="KW-0436">Ligase</keyword>
<organism evidence="12 13">
    <name type="scientific">Nitrolancea hollandica Lb</name>
    <dbReference type="NCBI Taxonomy" id="1129897"/>
    <lineage>
        <taxon>Bacteria</taxon>
        <taxon>Pseudomonadati</taxon>
        <taxon>Thermomicrobiota</taxon>
        <taxon>Thermomicrobia</taxon>
        <taxon>Sphaerobacterales</taxon>
        <taxon>Sphaerobacterineae</taxon>
        <taxon>Sphaerobacteraceae</taxon>
        <taxon>Nitrolancea</taxon>
    </lineage>
</organism>
<feature type="binding site" evidence="11">
    <location>
        <position position="203"/>
    </location>
    <ligand>
        <name>Zn(2+)</name>
        <dbReference type="ChEBI" id="CHEBI:29105"/>
    </ligand>
</feature>
<evidence type="ECO:0000256" key="2">
    <source>
        <dbReference type="ARBA" id="ARBA00022598"/>
    </source>
</evidence>
<dbReference type="NCBIfam" id="TIGR00364">
    <property type="entry name" value="7-cyano-7-deazaguanine synthase QueC"/>
    <property type="match status" value="1"/>
</dbReference>
<dbReference type="SUPFAM" id="SSF52402">
    <property type="entry name" value="Adenine nucleotide alpha hydrolases-like"/>
    <property type="match status" value="1"/>
</dbReference>
<comment type="catalytic activity">
    <reaction evidence="10 11">
        <text>7-carboxy-7-carbaguanine + NH4(+) + 2 ATP = 7-cyano-7-carbaguanine + 2 AMP + 2 diphosphate + 2 H(+)</text>
        <dbReference type="Rhea" id="RHEA:27982"/>
        <dbReference type="ChEBI" id="CHEBI:15378"/>
        <dbReference type="ChEBI" id="CHEBI:28938"/>
        <dbReference type="ChEBI" id="CHEBI:30616"/>
        <dbReference type="ChEBI" id="CHEBI:33019"/>
        <dbReference type="ChEBI" id="CHEBI:45075"/>
        <dbReference type="ChEBI" id="CHEBI:61036"/>
        <dbReference type="ChEBI" id="CHEBI:456215"/>
        <dbReference type="EC" id="6.3.4.20"/>
    </reaction>
</comment>
<dbReference type="HAMAP" id="MF_01633">
    <property type="entry name" value="QueC"/>
    <property type="match status" value="1"/>
</dbReference>
<evidence type="ECO:0000256" key="11">
    <source>
        <dbReference type="HAMAP-Rule" id="MF_01633"/>
    </source>
</evidence>
<dbReference type="PIRSF" id="PIRSF006293">
    <property type="entry name" value="ExsB"/>
    <property type="match status" value="1"/>
</dbReference>
<dbReference type="GO" id="GO:0016879">
    <property type="term" value="F:ligase activity, forming carbon-nitrogen bonds"/>
    <property type="evidence" value="ECO:0007669"/>
    <property type="project" value="UniProtKB-UniRule"/>
</dbReference>
<keyword evidence="7 11" id="KW-0067">ATP-binding</keyword>
<evidence type="ECO:0000256" key="3">
    <source>
        <dbReference type="ARBA" id="ARBA00022723"/>
    </source>
</evidence>
<comment type="function">
    <text evidence="11">Catalyzes the ATP-dependent conversion of 7-carboxy-7-deazaguanine (CDG) to 7-cyano-7-deazaguanine (preQ(0)).</text>
</comment>
<feature type="binding site" evidence="11">
    <location>
        <begin position="15"/>
        <end position="25"/>
    </location>
    <ligand>
        <name>ATP</name>
        <dbReference type="ChEBI" id="CHEBI:30616"/>
    </ligand>
</feature>
<keyword evidence="5 11" id="KW-0671">Queuosine biosynthesis</keyword>
<accession>I4ECX1</accession>
<comment type="cofactor">
    <cofactor evidence="11">
        <name>Zn(2+)</name>
        <dbReference type="ChEBI" id="CHEBI:29105"/>
    </cofactor>
    <text evidence="11">Binds 1 zinc ion per subunit.</text>
</comment>
<evidence type="ECO:0000256" key="10">
    <source>
        <dbReference type="ARBA" id="ARBA00047890"/>
    </source>
</evidence>
<sequence>MTIRTPADNSAVVLLSGGLDSTTAAYLARASGMAVHALSFDYGQRHRRELDAAATVANRLGVAEHRVIQIGLSDWAGSSLTGTGPIPDQLDETRIPSTWVPARNHIFLAIAHGYAEAIGAKAVYIGTSQVDYSGYPDCRREFLDAYQRAADLASKQFVEEGRSIPVIAPLLYLSKAETIRLGLSLGVDYSLTWSCYAGGETPCGVCDSCRLRAAAFDAAGVPDPLLAR</sequence>
<evidence type="ECO:0000256" key="5">
    <source>
        <dbReference type="ARBA" id="ARBA00022785"/>
    </source>
</evidence>
<feature type="binding site" evidence="11">
    <location>
        <position position="209"/>
    </location>
    <ligand>
        <name>Zn(2+)</name>
        <dbReference type="ChEBI" id="CHEBI:29105"/>
    </ligand>
</feature>
<gene>
    <name evidence="11 12" type="primary">queC</name>
    <name evidence="12" type="ORF">NITHO_1260016</name>
</gene>
<comment type="similarity">
    <text evidence="8 11">Belongs to the QueC family.</text>
</comment>
<reference evidence="12 13" key="1">
    <citation type="journal article" date="2012" name="ISME J.">
        <title>Nitrification expanded: discovery, physiology and genomics of a nitrite-oxidizing bacterium from the phylum Chloroflexi.</title>
        <authorList>
            <person name="Sorokin D.Y."/>
            <person name="Lucker S."/>
            <person name="Vejmelkova D."/>
            <person name="Kostrikina N.A."/>
            <person name="Kleerebezem R."/>
            <person name="Rijpstra W.I."/>
            <person name="Damste J.S."/>
            <person name="Le Paslier D."/>
            <person name="Muyzer G."/>
            <person name="Wagner M."/>
            <person name="van Loosdrecht M.C."/>
            <person name="Daims H."/>
        </authorList>
    </citation>
    <scope>NUCLEOTIDE SEQUENCE [LARGE SCALE GENOMIC DNA]</scope>
    <source>
        <strain evidence="13">none</strain>
    </source>
</reference>
<comment type="pathway">
    <text evidence="1 11">Purine metabolism; 7-cyano-7-deazaguanine biosynthesis.</text>
</comment>
<dbReference type="GO" id="GO:0008270">
    <property type="term" value="F:zinc ion binding"/>
    <property type="evidence" value="ECO:0007669"/>
    <property type="project" value="UniProtKB-UniRule"/>
</dbReference>
<name>I4ECX1_9BACT</name>
<dbReference type="InterPro" id="IPR014729">
    <property type="entry name" value="Rossmann-like_a/b/a_fold"/>
</dbReference>
<dbReference type="Pfam" id="PF06508">
    <property type="entry name" value="QueC"/>
    <property type="match status" value="1"/>
</dbReference>
<evidence type="ECO:0000256" key="6">
    <source>
        <dbReference type="ARBA" id="ARBA00022833"/>
    </source>
</evidence>
<proteinExistence type="inferred from homology"/>
<protein>
    <recommendedName>
        <fullName evidence="9 11">7-cyano-7-deazaguanine synthase</fullName>
        <ecNumber evidence="9 11">6.3.4.20</ecNumber>
    </recommendedName>
    <alternativeName>
        <fullName evidence="11">7-cyano-7-carbaguanine synthase</fullName>
    </alternativeName>
    <alternativeName>
        <fullName evidence="11">PreQ(0) synthase</fullName>
    </alternativeName>
    <alternativeName>
        <fullName evidence="11">Queuosine biosynthesis protein QueC</fullName>
    </alternativeName>
</protein>
<dbReference type="Gene3D" id="3.40.50.620">
    <property type="entry name" value="HUPs"/>
    <property type="match status" value="1"/>
</dbReference>
<dbReference type="RefSeq" id="WP_008474693.1">
    <property type="nucleotide sequence ID" value="NZ_CAGS01000031.1"/>
</dbReference>
<evidence type="ECO:0000256" key="8">
    <source>
        <dbReference type="ARBA" id="ARBA00037993"/>
    </source>
</evidence>
<dbReference type="EC" id="6.3.4.20" evidence="9 11"/>
<keyword evidence="3 11" id="KW-0479">Metal-binding</keyword>
<comment type="caution">
    <text evidence="12">The sequence shown here is derived from an EMBL/GenBank/DDBJ whole genome shotgun (WGS) entry which is preliminary data.</text>
</comment>